<dbReference type="InterPro" id="IPR036683">
    <property type="entry name" value="CO_DH_flav_C_dom_sf"/>
</dbReference>
<gene>
    <name evidence="5" type="ORF">JOE61_003286</name>
</gene>
<sequence>MKPAPVGYVRPSSLEEACRALADDPEAKVLAGGQSLVPLLSMRLAAPSSLVDINALPGLAEVEVLAGPDGTDGGVRVGALVRHADLLAHDGAARAQPLLRMALSHVAHAPIRNRGTTVGSLVHADAAAEMPAVLALLGGSVEVLSTRGARTVAGADLVVGPLESSLAHDEIATSAWFPALAAGQGAGFAEISRRQGDYALCGVAALVRLVDGYVVEARAAYLAVDDTPTVVDLLPALADGTDGTDGTDGAHLDAAADLALAALSPCGDIHATAQYRAHLARVLTTRVVREAVRHAGERGERSAT</sequence>
<dbReference type="Pfam" id="PF00941">
    <property type="entry name" value="FAD_binding_5"/>
    <property type="match status" value="1"/>
</dbReference>
<evidence type="ECO:0000259" key="4">
    <source>
        <dbReference type="PROSITE" id="PS51387"/>
    </source>
</evidence>
<dbReference type="InterPro" id="IPR005107">
    <property type="entry name" value="CO_DH_flav_C"/>
</dbReference>
<evidence type="ECO:0000256" key="1">
    <source>
        <dbReference type="ARBA" id="ARBA00022630"/>
    </source>
</evidence>
<evidence type="ECO:0000313" key="6">
    <source>
        <dbReference type="Proteomes" id="UP000732378"/>
    </source>
</evidence>
<comment type="caution">
    <text evidence="5">The sequence shown here is derived from an EMBL/GenBank/DDBJ whole genome shotgun (WGS) entry which is preliminary data.</text>
</comment>
<organism evidence="5 6">
    <name type="scientific">Nocardioides salarius</name>
    <dbReference type="NCBI Taxonomy" id="374513"/>
    <lineage>
        <taxon>Bacteria</taxon>
        <taxon>Bacillati</taxon>
        <taxon>Actinomycetota</taxon>
        <taxon>Actinomycetes</taxon>
        <taxon>Propionibacteriales</taxon>
        <taxon>Nocardioidaceae</taxon>
        <taxon>Nocardioides</taxon>
    </lineage>
</organism>
<dbReference type="Gene3D" id="3.30.43.10">
    <property type="entry name" value="Uridine Diphospho-n-acetylenolpyruvylglucosamine Reductase, domain 2"/>
    <property type="match status" value="1"/>
</dbReference>
<dbReference type="InterPro" id="IPR002346">
    <property type="entry name" value="Mopterin_DH_FAD-bd"/>
</dbReference>
<dbReference type="Proteomes" id="UP000732378">
    <property type="component" value="Unassembled WGS sequence"/>
</dbReference>
<dbReference type="InterPro" id="IPR051312">
    <property type="entry name" value="Diverse_Substr_Oxidored"/>
</dbReference>
<dbReference type="PANTHER" id="PTHR42659">
    <property type="entry name" value="XANTHINE DEHYDROGENASE SUBUNIT C-RELATED"/>
    <property type="match status" value="1"/>
</dbReference>
<dbReference type="InterPro" id="IPR016167">
    <property type="entry name" value="FAD-bd_PCMH_sub1"/>
</dbReference>
<accession>A0ABS2ME51</accession>
<keyword evidence="3 5" id="KW-0560">Oxidoreductase</keyword>
<keyword evidence="6" id="KW-1185">Reference proteome</keyword>
<dbReference type="PANTHER" id="PTHR42659:SF2">
    <property type="entry name" value="XANTHINE DEHYDROGENASE SUBUNIT C-RELATED"/>
    <property type="match status" value="1"/>
</dbReference>
<evidence type="ECO:0000256" key="3">
    <source>
        <dbReference type="ARBA" id="ARBA00023002"/>
    </source>
</evidence>
<dbReference type="PROSITE" id="PS51387">
    <property type="entry name" value="FAD_PCMH"/>
    <property type="match status" value="1"/>
</dbReference>
<protein>
    <submittedName>
        <fullName evidence="5">Carbon-monoxide dehydrogenase medium subunit</fullName>
        <ecNumber evidence="5">1.2.7.4</ecNumber>
    </submittedName>
</protein>
<dbReference type="SUPFAM" id="SSF56176">
    <property type="entry name" value="FAD-binding/transporter-associated domain-like"/>
    <property type="match status" value="1"/>
</dbReference>
<name>A0ABS2ME51_9ACTN</name>
<dbReference type="InterPro" id="IPR016166">
    <property type="entry name" value="FAD-bd_PCMH"/>
</dbReference>
<dbReference type="EC" id="1.2.7.4" evidence="5"/>
<dbReference type="InterPro" id="IPR036318">
    <property type="entry name" value="FAD-bd_PCMH-like_sf"/>
</dbReference>
<dbReference type="RefSeq" id="WP_193667231.1">
    <property type="nucleotide sequence ID" value="NZ_JACDTV010000001.1"/>
</dbReference>
<dbReference type="InterPro" id="IPR016169">
    <property type="entry name" value="FAD-bd_PCMH_sub2"/>
</dbReference>
<dbReference type="Gene3D" id="3.30.390.50">
    <property type="entry name" value="CO dehydrogenase flavoprotein, C-terminal domain"/>
    <property type="match status" value="1"/>
</dbReference>
<dbReference type="Pfam" id="PF03450">
    <property type="entry name" value="CO_deh_flav_C"/>
    <property type="match status" value="1"/>
</dbReference>
<keyword evidence="1" id="KW-0285">Flavoprotein</keyword>
<dbReference type="EMBL" id="JAFBBZ010000001">
    <property type="protein sequence ID" value="MBM7509472.1"/>
    <property type="molecule type" value="Genomic_DNA"/>
</dbReference>
<feature type="domain" description="FAD-binding PCMH-type" evidence="4">
    <location>
        <begin position="1"/>
        <end position="182"/>
    </location>
</feature>
<dbReference type="SUPFAM" id="SSF55447">
    <property type="entry name" value="CO dehydrogenase flavoprotein C-terminal domain-like"/>
    <property type="match status" value="1"/>
</dbReference>
<proteinExistence type="predicted"/>
<keyword evidence="2" id="KW-0274">FAD</keyword>
<evidence type="ECO:0000313" key="5">
    <source>
        <dbReference type="EMBL" id="MBM7509472.1"/>
    </source>
</evidence>
<dbReference type="SMART" id="SM01092">
    <property type="entry name" value="CO_deh_flav_C"/>
    <property type="match status" value="1"/>
</dbReference>
<dbReference type="GO" id="GO:0043885">
    <property type="term" value="F:anaerobic carbon-monoxide dehydrogenase activity"/>
    <property type="evidence" value="ECO:0007669"/>
    <property type="project" value="UniProtKB-EC"/>
</dbReference>
<evidence type="ECO:0000256" key="2">
    <source>
        <dbReference type="ARBA" id="ARBA00022827"/>
    </source>
</evidence>
<dbReference type="Gene3D" id="3.30.465.10">
    <property type="match status" value="1"/>
</dbReference>
<reference evidence="5 6" key="1">
    <citation type="submission" date="2021-01" db="EMBL/GenBank/DDBJ databases">
        <title>Sequencing the genomes of 1000 actinobacteria strains.</title>
        <authorList>
            <person name="Klenk H.-P."/>
        </authorList>
    </citation>
    <scope>NUCLEOTIDE SEQUENCE [LARGE SCALE GENOMIC DNA]</scope>
    <source>
        <strain evidence="5 6">DSM 18239</strain>
    </source>
</reference>